<dbReference type="Proteomes" id="UP000075391">
    <property type="component" value="Unassembled WGS sequence"/>
</dbReference>
<accession>A0A150WWM8</accession>
<gene>
    <name evidence="1" type="ORF">AZI85_02360</name>
</gene>
<evidence type="ECO:0000313" key="1">
    <source>
        <dbReference type="EMBL" id="KYG70927.1"/>
    </source>
</evidence>
<dbReference type="AlphaFoldDB" id="A0A150WWM8"/>
<reference evidence="1 2" key="1">
    <citation type="submission" date="2016-03" db="EMBL/GenBank/DDBJ databases">
        <authorList>
            <person name="Ploux O."/>
        </authorList>
    </citation>
    <scope>NUCLEOTIDE SEQUENCE [LARGE SCALE GENOMIC DNA]</scope>
    <source>
        <strain evidence="1 2">BER2</strain>
    </source>
</reference>
<organism evidence="1 2">
    <name type="scientific">Bdellovibrio bacteriovorus</name>
    <dbReference type="NCBI Taxonomy" id="959"/>
    <lineage>
        <taxon>Bacteria</taxon>
        <taxon>Pseudomonadati</taxon>
        <taxon>Bdellovibrionota</taxon>
        <taxon>Bdellovibrionia</taxon>
        <taxon>Bdellovibrionales</taxon>
        <taxon>Pseudobdellovibrionaceae</taxon>
        <taxon>Bdellovibrio</taxon>
    </lineage>
</organism>
<comment type="caution">
    <text evidence="1">The sequence shown here is derived from an EMBL/GenBank/DDBJ whole genome shotgun (WGS) entry which is preliminary data.</text>
</comment>
<dbReference type="EMBL" id="LUKF01000001">
    <property type="protein sequence ID" value="KYG70927.1"/>
    <property type="molecule type" value="Genomic_DNA"/>
</dbReference>
<proteinExistence type="predicted"/>
<evidence type="ECO:0000313" key="2">
    <source>
        <dbReference type="Proteomes" id="UP000075391"/>
    </source>
</evidence>
<protein>
    <submittedName>
        <fullName evidence="1">Uncharacterized protein</fullName>
    </submittedName>
</protein>
<name>A0A150WWM8_BDEBC</name>
<dbReference type="Gene3D" id="3.20.20.140">
    <property type="entry name" value="Metal-dependent hydrolases"/>
    <property type="match status" value="1"/>
</dbReference>
<sequence>MKLFGAFSFLLVTYFLYGFYINQYEVSVVPQQITREHAKNLNDYKGVMNVHTDLSSGSAPASFVIASAKLANLDFLMFTDLNIFNMPTTFESYHGNLLVFSAGKYSYLDSRLIYYSLNQESIGSNLGEAQVKLADLLSQKTGASKESLTILTHPYKAGYSWSGEIPEGLDGFELLNMKSLVNRAWEESKISTIWSLLIYPFNPRLSFLRLYTEPTDEIALLDKMSQQRRIIVYGGTEASARVIPLANYFIRFPSYKRSFEFMSNHVLMKSELTGSFNSDRTKIFNALKSGNFYIALDMLGDPKGFVATIESENKSHLMGSEIKFSKNMSLKVSLPVKPKDFFEIIIIKNGEVAARINDPETVYQIPEPGVYRVQVRVSPMLPLPDAKKWITWIYTNPFYVTP</sequence>